<feature type="region of interest" description="Disordered" evidence="3">
    <location>
        <begin position="469"/>
        <end position="501"/>
    </location>
</feature>
<feature type="compositionally biased region" description="Acidic residues" evidence="3">
    <location>
        <begin position="469"/>
        <end position="480"/>
    </location>
</feature>
<dbReference type="EMBL" id="JARBJD010000090">
    <property type="protein sequence ID" value="KAK2953507.1"/>
    <property type="molecule type" value="Genomic_DNA"/>
</dbReference>
<comment type="caution">
    <text evidence="5">The sequence shown here is derived from an EMBL/GenBank/DDBJ whole genome shotgun (WGS) entry which is preliminary data.</text>
</comment>
<sequence length="521" mass="57605">MTKRLKKDIGVPNLQKQKAKLMRQAEQHKIIQEVRRNPALSELEYPTLMKSQQQKEIHEMIRDAEENANLFYETKSSNLDTGESALPSQKLTKAIKNNRKQFYHILRKVVNASDIVLEVLDARDPNGTRSIALEQEVQKMGKQLILVINKIDLVPQQVSAGWVEYLKQFHPTVTFKATTSTSSSSMVSKYIHDQQTQDGTDEASKMINISHGDSFGSQNLLSLCKTIVKTGHAGHMMRTHVGVVGFPNVGKSSIINTLKRSKAVKTSSDPGCTRSMQTVEVESKIAIIDSPGVVFVEDKGQANSALTSILRGHAKPDEIDDPVTTLTMLLEVVHVPSLYALYPLPNTLNTSSASAFAADFTRFIARHFGKLTAGGIEKLEDGARIVLRDWRDGKIPFWHQPPDNIVRPVFGGVGDAVIVPQFSDRFVFGDEGEEEGGEADDGSAVVLGEMQRDVSSGEAGQVDDVEITATDLEEEEETLEPEIPPTNPEEEGWSSTRNRASITINKRTTHSGNIYSFLPEE</sequence>
<dbReference type="PANTHER" id="PTHR11089">
    <property type="entry name" value="GTP-BINDING PROTEIN-RELATED"/>
    <property type="match status" value="1"/>
</dbReference>
<dbReference type="InterPro" id="IPR050755">
    <property type="entry name" value="TRAFAC_YlqF/YawG_RiboMat"/>
</dbReference>
<dbReference type="InterPro" id="IPR027417">
    <property type="entry name" value="P-loop_NTPase"/>
</dbReference>
<dbReference type="PANTHER" id="PTHR11089:SF30">
    <property type="entry name" value="GUANINE NUCLEOTIDE-BINDING PROTEIN-LIKE 3 HOMOLOG"/>
    <property type="match status" value="1"/>
</dbReference>
<evidence type="ECO:0000256" key="1">
    <source>
        <dbReference type="ARBA" id="ARBA00022741"/>
    </source>
</evidence>
<reference evidence="5 6" key="1">
    <citation type="journal article" date="2022" name="bioRxiv">
        <title>Genomics of Preaxostyla Flagellates Illuminates Evolutionary Transitions and the Path Towards Mitochondrial Loss.</title>
        <authorList>
            <person name="Novak L.V.F."/>
            <person name="Treitli S.C."/>
            <person name="Pyrih J."/>
            <person name="Halakuc P."/>
            <person name="Pipaliya S.V."/>
            <person name="Vacek V."/>
            <person name="Brzon O."/>
            <person name="Soukal P."/>
            <person name="Eme L."/>
            <person name="Dacks J.B."/>
            <person name="Karnkowska A."/>
            <person name="Elias M."/>
            <person name="Hampl V."/>
        </authorList>
    </citation>
    <scope>NUCLEOTIDE SEQUENCE [LARGE SCALE GENOMIC DNA]</scope>
    <source>
        <strain evidence="5">NAU3</strain>
        <tissue evidence="5">Gut</tissue>
    </source>
</reference>
<organism evidence="5 6">
    <name type="scientific">Blattamonas nauphoetae</name>
    <dbReference type="NCBI Taxonomy" id="2049346"/>
    <lineage>
        <taxon>Eukaryota</taxon>
        <taxon>Metamonada</taxon>
        <taxon>Preaxostyla</taxon>
        <taxon>Oxymonadida</taxon>
        <taxon>Blattamonas</taxon>
    </lineage>
</organism>
<evidence type="ECO:0000256" key="2">
    <source>
        <dbReference type="ARBA" id="ARBA00023134"/>
    </source>
</evidence>
<protein>
    <submittedName>
        <fullName evidence="5">GTPase grn1</fullName>
    </submittedName>
</protein>
<gene>
    <name evidence="5" type="ORF">BLNAU_11507</name>
</gene>
<dbReference type="SUPFAM" id="SSF52540">
    <property type="entry name" value="P-loop containing nucleoside triphosphate hydrolases"/>
    <property type="match status" value="1"/>
</dbReference>
<evidence type="ECO:0000256" key="3">
    <source>
        <dbReference type="SAM" id="MobiDB-lite"/>
    </source>
</evidence>
<proteinExistence type="predicted"/>
<evidence type="ECO:0000259" key="4">
    <source>
        <dbReference type="PROSITE" id="PS51721"/>
    </source>
</evidence>
<dbReference type="InterPro" id="IPR006073">
    <property type="entry name" value="GTP-bd"/>
</dbReference>
<dbReference type="Gene3D" id="3.40.50.300">
    <property type="entry name" value="P-loop containing nucleotide triphosphate hydrolases"/>
    <property type="match status" value="1"/>
</dbReference>
<dbReference type="Pfam" id="PF01926">
    <property type="entry name" value="MMR_HSR1"/>
    <property type="match status" value="1"/>
</dbReference>
<evidence type="ECO:0000313" key="5">
    <source>
        <dbReference type="EMBL" id="KAK2953507.1"/>
    </source>
</evidence>
<accession>A0ABQ9XQ47</accession>
<dbReference type="PROSITE" id="PS51721">
    <property type="entry name" value="G_CP"/>
    <property type="match status" value="1"/>
</dbReference>
<keyword evidence="2" id="KW-0342">GTP-binding</keyword>
<dbReference type="Proteomes" id="UP001281761">
    <property type="component" value="Unassembled WGS sequence"/>
</dbReference>
<keyword evidence="1" id="KW-0547">Nucleotide-binding</keyword>
<keyword evidence="6" id="KW-1185">Reference proteome</keyword>
<feature type="domain" description="CP-type G" evidence="4">
    <location>
        <begin position="99"/>
        <end position="296"/>
    </location>
</feature>
<name>A0ABQ9XQ47_9EUKA</name>
<evidence type="ECO:0000313" key="6">
    <source>
        <dbReference type="Proteomes" id="UP001281761"/>
    </source>
</evidence>
<dbReference type="PRINTS" id="PR00326">
    <property type="entry name" value="GTP1OBG"/>
</dbReference>
<dbReference type="InterPro" id="IPR030378">
    <property type="entry name" value="G_CP_dom"/>
</dbReference>